<dbReference type="EMBL" id="LJRI01000050">
    <property type="protein sequence ID" value="KPZ14244.1"/>
    <property type="molecule type" value="Genomic_DNA"/>
</dbReference>
<dbReference type="PANTHER" id="PTHR37832:SF1">
    <property type="entry name" value="STRESS-RESPONSE A_B BARREL DOMAIN-CONTAINING PROTEIN"/>
    <property type="match status" value="1"/>
</dbReference>
<accession>A0A0Q0EJ70</accession>
<dbReference type="RefSeq" id="WP_024668247.1">
    <property type="nucleotide sequence ID" value="NZ_LJRI01000050.1"/>
</dbReference>
<keyword evidence="1" id="KW-0503">Monooxygenase</keyword>
<evidence type="ECO:0000313" key="2">
    <source>
        <dbReference type="Proteomes" id="UP000050384"/>
    </source>
</evidence>
<name>A0A0Q0EJ70_PSESX</name>
<dbReference type="PANTHER" id="PTHR37832">
    <property type="entry name" value="BLL2683 PROTEIN"/>
    <property type="match status" value="1"/>
</dbReference>
<dbReference type="SMART" id="SM00886">
    <property type="entry name" value="Dabb"/>
    <property type="match status" value="1"/>
</dbReference>
<dbReference type="Gene3D" id="3.30.70.100">
    <property type="match status" value="1"/>
</dbReference>
<keyword evidence="1" id="KW-0560">Oxidoreductase</keyword>
<dbReference type="PATRIC" id="fig|264459.3.peg.6559"/>
<reference evidence="1 2" key="1">
    <citation type="submission" date="2015-09" db="EMBL/GenBank/DDBJ databases">
        <title>Genome announcement of multiple Pseudomonas syringae strains.</title>
        <authorList>
            <person name="Thakur S."/>
            <person name="Wang P.W."/>
            <person name="Gong Y."/>
            <person name="Weir B.S."/>
            <person name="Guttman D.S."/>
        </authorList>
    </citation>
    <scope>NUCLEOTIDE SEQUENCE [LARGE SCALE GENOMIC DNA]</scope>
    <source>
        <strain evidence="1 2">ICMP16929</strain>
    </source>
</reference>
<dbReference type="Pfam" id="PF07876">
    <property type="entry name" value="Dabb"/>
    <property type="match status" value="1"/>
</dbReference>
<dbReference type="PROSITE" id="PS51502">
    <property type="entry name" value="S_R_A_B_BARREL"/>
    <property type="match status" value="1"/>
</dbReference>
<dbReference type="InterPro" id="IPR011008">
    <property type="entry name" value="Dimeric_a/b-barrel"/>
</dbReference>
<protein>
    <submittedName>
        <fullName evidence="1">Antibiotic biosynthesis monooxygenase</fullName>
    </submittedName>
</protein>
<comment type="caution">
    <text evidence="1">The sequence shown here is derived from an EMBL/GenBank/DDBJ whole genome shotgun (WGS) entry which is preliminary data.</text>
</comment>
<dbReference type="GO" id="GO:0004497">
    <property type="term" value="F:monooxygenase activity"/>
    <property type="evidence" value="ECO:0007669"/>
    <property type="project" value="UniProtKB-KW"/>
</dbReference>
<organism evidence="1 2">
    <name type="scientific">Pseudomonas syringae pv. spinaceae</name>
    <dbReference type="NCBI Taxonomy" id="264459"/>
    <lineage>
        <taxon>Bacteria</taxon>
        <taxon>Pseudomonadati</taxon>
        <taxon>Pseudomonadota</taxon>
        <taxon>Gammaproteobacteria</taxon>
        <taxon>Pseudomonadales</taxon>
        <taxon>Pseudomonadaceae</taxon>
        <taxon>Pseudomonas</taxon>
        <taxon>Pseudomonas syringae</taxon>
    </lineage>
</organism>
<dbReference type="SUPFAM" id="SSF54909">
    <property type="entry name" value="Dimeric alpha+beta barrel"/>
    <property type="match status" value="1"/>
</dbReference>
<dbReference type="InterPro" id="IPR013097">
    <property type="entry name" value="Dabb"/>
</dbReference>
<sequence length="101" mass="11645">MRPVKHIVMWNLLGETEHERSANIEKLKNAFEGLRSVIPGLLKLEIGVDFSKIDYACDVVLYSEFDSMEALQGYATHPAHLRVREELGNVRTARHQVDYFM</sequence>
<proteinExistence type="predicted"/>
<evidence type="ECO:0000313" key="1">
    <source>
        <dbReference type="EMBL" id="KPZ14244.1"/>
    </source>
</evidence>
<gene>
    <name evidence="1" type="ORF">ALO94_04187</name>
</gene>
<dbReference type="Proteomes" id="UP000050384">
    <property type="component" value="Unassembled WGS sequence"/>
</dbReference>
<dbReference type="AlphaFoldDB" id="A0A0Q0EJ70"/>